<evidence type="ECO:0000256" key="1">
    <source>
        <dbReference type="SAM" id="Phobius"/>
    </source>
</evidence>
<feature type="transmembrane region" description="Helical" evidence="1">
    <location>
        <begin position="20"/>
        <end position="42"/>
    </location>
</feature>
<keyword evidence="3" id="KW-1185">Reference proteome</keyword>
<proteinExistence type="predicted"/>
<sequence length="67" mass="7630">MFGFNAETRRNGQPRSRRALLALSYAPDYAVVVVMAVLWGLLSNIEPFHREFSLTNKTIQYPNKADS</sequence>
<evidence type="ECO:0000313" key="3">
    <source>
        <dbReference type="Proteomes" id="UP001150907"/>
    </source>
</evidence>
<evidence type="ECO:0000313" key="2">
    <source>
        <dbReference type="EMBL" id="KAJ1997211.1"/>
    </source>
</evidence>
<dbReference type="EMBL" id="JANBQF010001448">
    <property type="protein sequence ID" value="KAJ1997211.1"/>
    <property type="molecule type" value="Genomic_DNA"/>
</dbReference>
<keyword evidence="1" id="KW-0812">Transmembrane</keyword>
<protein>
    <submittedName>
        <fullName evidence="2">Uncharacterized protein</fullName>
    </submittedName>
</protein>
<dbReference type="AlphaFoldDB" id="A0A9W8EFF0"/>
<accession>A0A9W8EFF0</accession>
<organism evidence="2 3">
    <name type="scientific">Coemansia thaxteri</name>
    <dbReference type="NCBI Taxonomy" id="2663907"/>
    <lineage>
        <taxon>Eukaryota</taxon>
        <taxon>Fungi</taxon>
        <taxon>Fungi incertae sedis</taxon>
        <taxon>Zoopagomycota</taxon>
        <taxon>Kickxellomycotina</taxon>
        <taxon>Kickxellomycetes</taxon>
        <taxon>Kickxellales</taxon>
        <taxon>Kickxellaceae</taxon>
        <taxon>Coemansia</taxon>
    </lineage>
</organism>
<gene>
    <name evidence="2" type="ORF">H4R26_005914</name>
</gene>
<dbReference type="Proteomes" id="UP001150907">
    <property type="component" value="Unassembled WGS sequence"/>
</dbReference>
<feature type="non-terminal residue" evidence="2">
    <location>
        <position position="67"/>
    </location>
</feature>
<dbReference type="OrthoDB" id="2419230at2759"/>
<keyword evidence="1" id="KW-0472">Membrane</keyword>
<name>A0A9W8EFF0_9FUNG</name>
<comment type="caution">
    <text evidence="2">The sequence shown here is derived from an EMBL/GenBank/DDBJ whole genome shotgun (WGS) entry which is preliminary data.</text>
</comment>
<keyword evidence="1" id="KW-1133">Transmembrane helix</keyword>
<reference evidence="2" key="1">
    <citation type="submission" date="2022-07" db="EMBL/GenBank/DDBJ databases">
        <title>Phylogenomic reconstructions and comparative analyses of Kickxellomycotina fungi.</title>
        <authorList>
            <person name="Reynolds N.K."/>
            <person name="Stajich J.E."/>
            <person name="Barry K."/>
            <person name="Grigoriev I.V."/>
            <person name="Crous P."/>
            <person name="Smith M.E."/>
        </authorList>
    </citation>
    <scope>NUCLEOTIDE SEQUENCE</scope>
    <source>
        <strain evidence="2">IMI 214461</strain>
    </source>
</reference>